<evidence type="ECO:0000313" key="8">
    <source>
        <dbReference type="EMBL" id="NMM00124.1"/>
    </source>
</evidence>
<organism evidence="8 9">
    <name type="scientific">Paraburkholderia polaris</name>
    <dbReference type="NCBI Taxonomy" id="2728848"/>
    <lineage>
        <taxon>Bacteria</taxon>
        <taxon>Pseudomonadati</taxon>
        <taxon>Pseudomonadota</taxon>
        <taxon>Betaproteobacteria</taxon>
        <taxon>Burkholderiales</taxon>
        <taxon>Burkholderiaceae</taxon>
        <taxon>Paraburkholderia</taxon>
    </lineage>
</organism>
<dbReference type="Proteomes" id="UP000544134">
    <property type="component" value="Unassembled WGS sequence"/>
</dbReference>
<reference evidence="8 9" key="1">
    <citation type="submission" date="2020-04" db="EMBL/GenBank/DDBJ databases">
        <title>Paraburkholderia sp. RP-4-7 isolated from soil.</title>
        <authorList>
            <person name="Dahal R.H."/>
        </authorList>
    </citation>
    <scope>NUCLEOTIDE SEQUENCE [LARGE SCALE GENOMIC DNA]</scope>
    <source>
        <strain evidence="8 9">RP-4-7</strain>
    </source>
</reference>
<feature type="domain" description="Histidine kinase" evidence="7">
    <location>
        <begin position="189"/>
        <end position="402"/>
    </location>
</feature>
<dbReference type="SMART" id="SM00388">
    <property type="entry name" value="HisKA"/>
    <property type="match status" value="1"/>
</dbReference>
<evidence type="ECO:0000256" key="2">
    <source>
        <dbReference type="ARBA" id="ARBA00012438"/>
    </source>
</evidence>
<dbReference type="AlphaFoldDB" id="A0A848IK97"/>
<dbReference type="Pfam" id="PF00512">
    <property type="entry name" value="HisKA"/>
    <property type="match status" value="1"/>
</dbReference>
<dbReference type="SUPFAM" id="SSF55874">
    <property type="entry name" value="ATPase domain of HSP90 chaperone/DNA topoisomerase II/histidine kinase"/>
    <property type="match status" value="1"/>
</dbReference>
<dbReference type="Gene3D" id="3.30.565.10">
    <property type="entry name" value="Histidine kinase-like ATPase, C-terminal domain"/>
    <property type="match status" value="1"/>
</dbReference>
<dbReference type="InterPro" id="IPR004358">
    <property type="entry name" value="Sig_transdc_His_kin-like_C"/>
</dbReference>
<keyword evidence="4" id="KW-0808">Transferase</keyword>
<dbReference type="Gene3D" id="1.10.287.130">
    <property type="match status" value="1"/>
</dbReference>
<accession>A0A848IK97</accession>
<name>A0A848IK97_9BURK</name>
<dbReference type="SUPFAM" id="SSF47384">
    <property type="entry name" value="Homodimeric domain of signal transducing histidine kinase"/>
    <property type="match status" value="1"/>
</dbReference>
<dbReference type="PANTHER" id="PTHR43711">
    <property type="entry name" value="TWO-COMPONENT HISTIDINE KINASE"/>
    <property type="match status" value="1"/>
</dbReference>
<evidence type="ECO:0000256" key="4">
    <source>
        <dbReference type="ARBA" id="ARBA00022679"/>
    </source>
</evidence>
<gene>
    <name evidence="8" type="ORF">HHL24_19550</name>
</gene>
<dbReference type="InterPro" id="IPR050736">
    <property type="entry name" value="Sensor_HK_Regulatory"/>
</dbReference>
<dbReference type="Pfam" id="PF01590">
    <property type="entry name" value="GAF"/>
    <property type="match status" value="1"/>
</dbReference>
<dbReference type="EC" id="2.7.13.3" evidence="2"/>
<evidence type="ECO:0000259" key="7">
    <source>
        <dbReference type="PROSITE" id="PS50109"/>
    </source>
</evidence>
<dbReference type="Pfam" id="PF02518">
    <property type="entry name" value="HATPase_c"/>
    <property type="match status" value="1"/>
</dbReference>
<keyword evidence="9" id="KW-1185">Reference proteome</keyword>
<keyword evidence="6" id="KW-0902">Two-component regulatory system</keyword>
<comment type="caution">
    <text evidence="8">The sequence shown here is derived from an EMBL/GenBank/DDBJ whole genome shotgun (WGS) entry which is preliminary data.</text>
</comment>
<evidence type="ECO:0000256" key="1">
    <source>
        <dbReference type="ARBA" id="ARBA00000085"/>
    </source>
</evidence>
<dbReference type="Gene3D" id="3.30.450.40">
    <property type="match status" value="1"/>
</dbReference>
<dbReference type="InterPro" id="IPR036890">
    <property type="entry name" value="HATPase_C_sf"/>
</dbReference>
<proteinExistence type="predicted"/>
<dbReference type="SUPFAM" id="SSF55781">
    <property type="entry name" value="GAF domain-like"/>
    <property type="match status" value="1"/>
</dbReference>
<dbReference type="EMBL" id="JABBGJ010000020">
    <property type="protein sequence ID" value="NMM00124.1"/>
    <property type="molecule type" value="Genomic_DNA"/>
</dbReference>
<dbReference type="SMART" id="SM00387">
    <property type="entry name" value="HATPase_c"/>
    <property type="match status" value="1"/>
</dbReference>
<dbReference type="PROSITE" id="PS50109">
    <property type="entry name" value="HIS_KIN"/>
    <property type="match status" value="1"/>
</dbReference>
<dbReference type="GO" id="GO:0000155">
    <property type="term" value="F:phosphorelay sensor kinase activity"/>
    <property type="evidence" value="ECO:0007669"/>
    <property type="project" value="InterPro"/>
</dbReference>
<keyword evidence="5 8" id="KW-0418">Kinase</keyword>
<dbReference type="InterPro" id="IPR003661">
    <property type="entry name" value="HisK_dim/P_dom"/>
</dbReference>
<evidence type="ECO:0000256" key="5">
    <source>
        <dbReference type="ARBA" id="ARBA00022777"/>
    </source>
</evidence>
<dbReference type="InterPro" id="IPR005467">
    <property type="entry name" value="His_kinase_dom"/>
</dbReference>
<dbReference type="InterPro" id="IPR003018">
    <property type="entry name" value="GAF"/>
</dbReference>
<dbReference type="InterPro" id="IPR003594">
    <property type="entry name" value="HATPase_dom"/>
</dbReference>
<evidence type="ECO:0000256" key="6">
    <source>
        <dbReference type="ARBA" id="ARBA00023012"/>
    </source>
</evidence>
<evidence type="ECO:0000313" key="9">
    <source>
        <dbReference type="Proteomes" id="UP000544134"/>
    </source>
</evidence>
<dbReference type="CDD" id="cd00082">
    <property type="entry name" value="HisKA"/>
    <property type="match status" value="1"/>
</dbReference>
<keyword evidence="3" id="KW-0597">Phosphoprotein</keyword>
<dbReference type="InterPro" id="IPR036097">
    <property type="entry name" value="HisK_dim/P_sf"/>
</dbReference>
<comment type="catalytic activity">
    <reaction evidence="1">
        <text>ATP + protein L-histidine = ADP + protein N-phospho-L-histidine.</text>
        <dbReference type="EC" id="2.7.13.3"/>
    </reaction>
</comment>
<dbReference type="PRINTS" id="PR00344">
    <property type="entry name" value="BCTRLSENSOR"/>
</dbReference>
<dbReference type="RefSeq" id="WP_169487069.1">
    <property type="nucleotide sequence ID" value="NZ_JABBGJ010000020.1"/>
</dbReference>
<evidence type="ECO:0000256" key="3">
    <source>
        <dbReference type="ARBA" id="ARBA00022553"/>
    </source>
</evidence>
<protein>
    <recommendedName>
        <fullName evidence="2">histidine kinase</fullName>
        <ecNumber evidence="2">2.7.13.3</ecNumber>
    </recommendedName>
</protein>
<dbReference type="InterPro" id="IPR029016">
    <property type="entry name" value="GAF-like_dom_sf"/>
</dbReference>
<dbReference type="PANTHER" id="PTHR43711:SF1">
    <property type="entry name" value="HISTIDINE KINASE 1"/>
    <property type="match status" value="1"/>
</dbReference>
<sequence>MNKLPLGDDEEARIARDIEAVSRIDAVPAILRLICKNTGMGFAAVARVTEHSWTACAVRDELNFGLVAGGQLDLHSTLCFESRAARASIVIDDFSKDPVYHGHHTARIYNLGSYISVPIALPDGSYFGNLCAIDPNPNEVSDARTLSMFEVFAGLIAIQLVTEERQQAAEAALFDERENSSLREQFIAVLGHDLRNPLSAVSATAELLTLRKNEPDLVKIGQRLKTTTLRMAHLIDDVMDFARGRLGSGIGVSIEDVDDLATALRVVVAEAREANPERVLADDIAISTRVRCDRMRVQQLLSNLLGNAMTHGAAEFPVAVKARVENGEFVLTVLNGGNVIAPDVLNKVFEPYWRPPTSKPGGGLGLGLYICKQIVRAHSGTLEVRSSAEDGTVFVARLPIDV</sequence>